<proteinExistence type="predicted"/>
<evidence type="ECO:0000313" key="11">
    <source>
        <dbReference type="Proteomes" id="UP000256478"/>
    </source>
</evidence>
<dbReference type="Gene3D" id="1.25.40.10">
    <property type="entry name" value="Tetratricopeptide repeat domain"/>
    <property type="match status" value="1"/>
</dbReference>
<dbReference type="PROSITE" id="PS50005">
    <property type="entry name" value="TPR"/>
    <property type="match status" value="1"/>
</dbReference>
<feature type="transmembrane region" description="Helical" evidence="7">
    <location>
        <begin position="6"/>
        <end position="24"/>
    </location>
</feature>
<dbReference type="NCBIfam" id="TIGR03142">
    <property type="entry name" value="cytochro_ccmI"/>
    <property type="match status" value="1"/>
</dbReference>
<dbReference type="Pfam" id="PF23914">
    <property type="entry name" value="TPR_CcmH_CycH"/>
    <property type="match status" value="1"/>
</dbReference>
<evidence type="ECO:0000256" key="1">
    <source>
        <dbReference type="ARBA" id="ARBA00004196"/>
    </source>
</evidence>
<sequence>MFEVLVLIVGFIILLLAVIWWHFIRSSKQQAVAMTGAHREDTNIALYKEHKAEIEKDFNDGKIDEESHQYLLAELDKSLLQDIEQNKKAQATNEASTQKLSVLWPIGLSVFVLMFSLAMYSQHGAYERLAQPRIVASNDQAQQAQQEQMHAQLQQLQQAVATDPSNADAWYGLGQLYVTGGQFQLAVEAFDKVIAIEGEQADLVGAKAQATYYGANQTITPAVQALIDRALALDANDPSTNILLGMHNFINQSYQQAIDYWQKVVDSGRQTVNVTALNEAINEARSRLSLTQGSGQAEGQANDQRKAATDSVQSAVSGPQLTLAVELDEKFVSQLNQGEDKVVFVYAVPTNGGRMPVAAVKLMASDLPTQVVLNDARAMSPQMKLSMVDTVNVYAVVSQLGGAGIQSGDFKAEVTNVKVSTTEPITVSINTLVP</sequence>
<dbReference type="InterPro" id="IPR017560">
    <property type="entry name" value="Cyt_c_biogenesis_CcmI"/>
</dbReference>
<organism evidence="10 11">
    <name type="scientific">Thalassotalea euphylliae</name>
    <dbReference type="NCBI Taxonomy" id="1655234"/>
    <lineage>
        <taxon>Bacteria</taxon>
        <taxon>Pseudomonadati</taxon>
        <taxon>Pseudomonadota</taxon>
        <taxon>Gammaproteobacteria</taxon>
        <taxon>Alteromonadales</taxon>
        <taxon>Colwelliaceae</taxon>
        <taxon>Thalassotalea</taxon>
    </lineage>
</organism>
<dbReference type="GO" id="GO:0017004">
    <property type="term" value="P:cytochrome complex assembly"/>
    <property type="evidence" value="ECO:0007669"/>
    <property type="project" value="UniProtKB-KW"/>
</dbReference>
<evidence type="ECO:0000259" key="8">
    <source>
        <dbReference type="Pfam" id="PF23892"/>
    </source>
</evidence>
<dbReference type="SUPFAM" id="SSF48452">
    <property type="entry name" value="TPR-like"/>
    <property type="match status" value="1"/>
</dbReference>
<dbReference type="Proteomes" id="UP000256478">
    <property type="component" value="Unassembled WGS sequence"/>
</dbReference>
<keyword evidence="7" id="KW-1133">Transmembrane helix</keyword>
<keyword evidence="7" id="KW-0472">Membrane</keyword>
<dbReference type="RefSeq" id="WP_116009273.1">
    <property type="nucleotide sequence ID" value="NZ_QUOU01000001.1"/>
</dbReference>
<evidence type="ECO:0000313" key="10">
    <source>
        <dbReference type="EMBL" id="REL28226.1"/>
    </source>
</evidence>
<feature type="domain" description="Cytochrome c-type biogenesis protein H TPR" evidence="9">
    <location>
        <begin position="127"/>
        <end position="265"/>
    </location>
</feature>
<name>A0A3E0TU70_9GAMM</name>
<dbReference type="InterPro" id="IPR011990">
    <property type="entry name" value="TPR-like_helical_dom_sf"/>
</dbReference>
<protein>
    <submittedName>
        <fullName evidence="10">C-type cytochrome biogenesis protein CcmI</fullName>
    </submittedName>
</protein>
<feature type="compositionally biased region" description="Polar residues" evidence="6">
    <location>
        <begin position="289"/>
        <end position="302"/>
    </location>
</feature>
<dbReference type="InterPro" id="IPR019734">
    <property type="entry name" value="TPR_rpt"/>
</dbReference>
<dbReference type="InterPro" id="IPR051263">
    <property type="entry name" value="C-type_cytochrome_biogenesis"/>
</dbReference>
<gene>
    <name evidence="10" type="primary">ccmI</name>
    <name evidence="10" type="ORF">DXX93_17735</name>
</gene>
<dbReference type="GO" id="GO:0005886">
    <property type="term" value="C:plasma membrane"/>
    <property type="evidence" value="ECO:0007669"/>
    <property type="project" value="TreeGrafter"/>
</dbReference>
<dbReference type="OrthoDB" id="9776053at2"/>
<dbReference type="GO" id="GO:0030313">
    <property type="term" value="C:cell envelope"/>
    <property type="evidence" value="ECO:0007669"/>
    <property type="project" value="UniProtKB-SubCell"/>
</dbReference>
<keyword evidence="7" id="KW-0812">Transmembrane</keyword>
<feature type="repeat" description="TPR" evidence="5">
    <location>
        <begin position="167"/>
        <end position="200"/>
    </location>
</feature>
<evidence type="ECO:0000256" key="4">
    <source>
        <dbReference type="ARBA" id="ARBA00022803"/>
    </source>
</evidence>
<keyword evidence="2" id="KW-0677">Repeat</keyword>
<evidence type="ECO:0000256" key="7">
    <source>
        <dbReference type="SAM" id="Phobius"/>
    </source>
</evidence>
<dbReference type="PANTHER" id="PTHR47870:SF4">
    <property type="entry name" value="CYTOCHROME C-TYPE BIOGENESIS PROTEIN CYCH"/>
    <property type="match status" value="1"/>
</dbReference>
<keyword evidence="4 5" id="KW-0802">TPR repeat</keyword>
<evidence type="ECO:0000256" key="5">
    <source>
        <dbReference type="PROSITE-ProRule" id="PRU00339"/>
    </source>
</evidence>
<accession>A0A3E0TU70</accession>
<dbReference type="InterPro" id="IPR056413">
    <property type="entry name" value="TPR_CcmH_CycH"/>
</dbReference>
<dbReference type="EMBL" id="QUOU01000001">
    <property type="protein sequence ID" value="REL28226.1"/>
    <property type="molecule type" value="Genomic_DNA"/>
</dbReference>
<evidence type="ECO:0000256" key="6">
    <source>
        <dbReference type="SAM" id="MobiDB-lite"/>
    </source>
</evidence>
<dbReference type="SMART" id="SM00028">
    <property type="entry name" value="TPR"/>
    <property type="match status" value="2"/>
</dbReference>
<dbReference type="AlphaFoldDB" id="A0A3E0TU70"/>
<comment type="subcellular location">
    <subcellularLocation>
        <location evidence="1">Cell envelope</location>
    </subcellularLocation>
</comment>
<comment type="caution">
    <text evidence="10">The sequence shown here is derived from an EMBL/GenBank/DDBJ whole genome shotgun (WGS) entry which is preliminary data.</text>
</comment>
<feature type="transmembrane region" description="Helical" evidence="7">
    <location>
        <begin position="102"/>
        <end position="120"/>
    </location>
</feature>
<feature type="domain" description="Cytochrome c-type biogenesis protein H Ig-like" evidence="8">
    <location>
        <begin position="321"/>
        <end position="430"/>
    </location>
</feature>
<keyword evidence="3" id="KW-0201">Cytochrome c-type biogenesis</keyword>
<evidence type="ECO:0000256" key="2">
    <source>
        <dbReference type="ARBA" id="ARBA00022737"/>
    </source>
</evidence>
<evidence type="ECO:0000256" key="3">
    <source>
        <dbReference type="ARBA" id="ARBA00022748"/>
    </source>
</evidence>
<dbReference type="InterPro" id="IPR056412">
    <property type="entry name" value="Ig_CycH"/>
</dbReference>
<evidence type="ECO:0000259" key="9">
    <source>
        <dbReference type="Pfam" id="PF23914"/>
    </source>
</evidence>
<feature type="region of interest" description="Disordered" evidence="6">
    <location>
        <begin position="289"/>
        <end position="312"/>
    </location>
</feature>
<reference evidence="10 11" key="1">
    <citation type="submission" date="2018-08" db="EMBL/GenBank/DDBJ databases">
        <title>Thalassotalea euphylliae genome.</title>
        <authorList>
            <person name="Summers S."/>
            <person name="Rice S.A."/>
            <person name="Freckelton M.L."/>
            <person name="Nedved B.T."/>
            <person name="Hadfield M.G."/>
        </authorList>
    </citation>
    <scope>NUCLEOTIDE SEQUENCE [LARGE SCALE GENOMIC DNA]</scope>
    <source>
        <strain evidence="10 11">H1</strain>
    </source>
</reference>
<dbReference type="PANTHER" id="PTHR47870">
    <property type="entry name" value="CYTOCHROME C-TYPE BIOGENESIS PROTEIN CCMH"/>
    <property type="match status" value="1"/>
</dbReference>
<dbReference type="Pfam" id="PF23892">
    <property type="entry name" value="Ig_CycH"/>
    <property type="match status" value="1"/>
</dbReference>